<dbReference type="InterPro" id="IPR000524">
    <property type="entry name" value="Tscrpt_reg_HTH_GntR"/>
</dbReference>
<dbReference type="PROSITE" id="PS50949">
    <property type="entry name" value="HTH_GNTR"/>
    <property type="match status" value="1"/>
</dbReference>
<gene>
    <name evidence="5" type="ORF">SAMN05428964_101368</name>
</gene>
<evidence type="ECO:0000256" key="2">
    <source>
        <dbReference type="ARBA" id="ARBA00023125"/>
    </source>
</evidence>
<dbReference type="InterPro" id="IPR036390">
    <property type="entry name" value="WH_DNA-bd_sf"/>
</dbReference>
<dbReference type="SMART" id="SM00866">
    <property type="entry name" value="UTRA"/>
    <property type="match status" value="1"/>
</dbReference>
<dbReference type="GO" id="GO:0045892">
    <property type="term" value="P:negative regulation of DNA-templated transcription"/>
    <property type="evidence" value="ECO:0007669"/>
    <property type="project" value="TreeGrafter"/>
</dbReference>
<dbReference type="Gene3D" id="3.40.1410.10">
    <property type="entry name" value="Chorismate lyase-like"/>
    <property type="match status" value="1"/>
</dbReference>
<organism evidence="5 6">
    <name type="scientific">Thalassospira xiamenensis</name>
    <dbReference type="NCBI Taxonomy" id="220697"/>
    <lineage>
        <taxon>Bacteria</taxon>
        <taxon>Pseudomonadati</taxon>
        <taxon>Pseudomonadota</taxon>
        <taxon>Alphaproteobacteria</taxon>
        <taxon>Rhodospirillales</taxon>
        <taxon>Thalassospiraceae</taxon>
        <taxon>Thalassospira</taxon>
    </lineage>
</organism>
<dbReference type="Pfam" id="PF00392">
    <property type="entry name" value="GntR"/>
    <property type="match status" value="1"/>
</dbReference>
<evidence type="ECO:0000313" key="6">
    <source>
        <dbReference type="Proteomes" id="UP000219068"/>
    </source>
</evidence>
<dbReference type="SMART" id="SM00345">
    <property type="entry name" value="HTH_GNTR"/>
    <property type="match status" value="1"/>
</dbReference>
<dbReference type="InterPro" id="IPR028978">
    <property type="entry name" value="Chorismate_lyase_/UTRA_dom_sf"/>
</dbReference>
<dbReference type="InterPro" id="IPR011663">
    <property type="entry name" value="UTRA"/>
</dbReference>
<evidence type="ECO:0000313" key="5">
    <source>
        <dbReference type="EMBL" id="SOB91243.1"/>
    </source>
</evidence>
<keyword evidence="3" id="KW-0804">Transcription</keyword>
<dbReference type="Pfam" id="PF07702">
    <property type="entry name" value="UTRA"/>
    <property type="match status" value="1"/>
</dbReference>
<dbReference type="PANTHER" id="PTHR44846">
    <property type="entry name" value="MANNOSYL-D-GLYCERATE TRANSPORT/METABOLISM SYSTEM REPRESSOR MNGR-RELATED"/>
    <property type="match status" value="1"/>
</dbReference>
<sequence length="253" mass="28018">MISTADVIASLRARDIENIGHGPLYRRLQTAIKAVIDDGILKVDDALPSERDLANELGISRVTVRNSMRALVEEGVLVQRHGAGTFVAPRVEQALSRLTSFTEDMITRGMNPGAVWIEKTLGHASPEEAMALNLSPGTEVTRLRRLRTANEKPMALEYAVVPRAFLPSPDEVEKSLYDALAKYGKKPERALQRLRAELFDGETAKILGVPDGSAALYIERRSFLANGTPVEFTRSYYRGDSYDFIAEMQVDAR</sequence>
<dbReference type="SUPFAM" id="SSF46785">
    <property type="entry name" value="Winged helix' DNA-binding domain"/>
    <property type="match status" value="1"/>
</dbReference>
<dbReference type="RefSeq" id="WP_062948914.1">
    <property type="nucleotide sequence ID" value="NZ_JALLPZ010000001.1"/>
</dbReference>
<dbReference type="PRINTS" id="PR00035">
    <property type="entry name" value="HTHGNTR"/>
</dbReference>
<dbReference type="SUPFAM" id="SSF64288">
    <property type="entry name" value="Chorismate lyase-like"/>
    <property type="match status" value="1"/>
</dbReference>
<dbReference type="CDD" id="cd07377">
    <property type="entry name" value="WHTH_GntR"/>
    <property type="match status" value="1"/>
</dbReference>
<dbReference type="InterPro" id="IPR036388">
    <property type="entry name" value="WH-like_DNA-bd_sf"/>
</dbReference>
<name>A0A154KTJ5_9PROT</name>
<reference evidence="5 6" key="1">
    <citation type="submission" date="2017-08" db="EMBL/GenBank/DDBJ databases">
        <authorList>
            <person name="de Groot N.N."/>
        </authorList>
    </citation>
    <scope>NUCLEOTIDE SEQUENCE [LARGE SCALE GENOMIC DNA]</scope>
    <source>
        <strain evidence="5 6">USBA 78</strain>
    </source>
</reference>
<dbReference type="EMBL" id="OBMM01000001">
    <property type="protein sequence ID" value="SOB91243.1"/>
    <property type="molecule type" value="Genomic_DNA"/>
</dbReference>
<accession>A0A154KTJ5</accession>
<dbReference type="Proteomes" id="UP000219068">
    <property type="component" value="Unassembled WGS sequence"/>
</dbReference>
<evidence type="ECO:0000256" key="3">
    <source>
        <dbReference type="ARBA" id="ARBA00023163"/>
    </source>
</evidence>
<dbReference type="InterPro" id="IPR050679">
    <property type="entry name" value="Bact_HTH_transcr_reg"/>
</dbReference>
<evidence type="ECO:0000256" key="1">
    <source>
        <dbReference type="ARBA" id="ARBA00023015"/>
    </source>
</evidence>
<dbReference type="AlphaFoldDB" id="A0A154KTJ5"/>
<protein>
    <submittedName>
        <fullName evidence="5">Transcriptional regulator, GntR family</fullName>
    </submittedName>
</protein>
<keyword evidence="1" id="KW-0805">Transcription regulation</keyword>
<proteinExistence type="predicted"/>
<dbReference type="GO" id="GO:0003677">
    <property type="term" value="F:DNA binding"/>
    <property type="evidence" value="ECO:0007669"/>
    <property type="project" value="UniProtKB-KW"/>
</dbReference>
<dbReference type="GO" id="GO:0003700">
    <property type="term" value="F:DNA-binding transcription factor activity"/>
    <property type="evidence" value="ECO:0007669"/>
    <property type="project" value="InterPro"/>
</dbReference>
<keyword evidence="2" id="KW-0238">DNA-binding</keyword>
<evidence type="ECO:0000259" key="4">
    <source>
        <dbReference type="PROSITE" id="PS50949"/>
    </source>
</evidence>
<dbReference type="PANTHER" id="PTHR44846:SF1">
    <property type="entry name" value="MANNOSYL-D-GLYCERATE TRANSPORT_METABOLISM SYSTEM REPRESSOR MNGR-RELATED"/>
    <property type="match status" value="1"/>
</dbReference>
<feature type="domain" description="HTH gntR-type" evidence="4">
    <location>
        <begin position="22"/>
        <end position="90"/>
    </location>
</feature>
<dbReference type="Gene3D" id="1.10.10.10">
    <property type="entry name" value="Winged helix-like DNA-binding domain superfamily/Winged helix DNA-binding domain"/>
    <property type="match status" value="1"/>
</dbReference>